<dbReference type="EMBL" id="CP039353">
    <property type="protein sequence ID" value="QCE08481.1"/>
    <property type="molecule type" value="Genomic_DNA"/>
</dbReference>
<feature type="compositionally biased region" description="Basic and acidic residues" evidence="1">
    <location>
        <begin position="41"/>
        <end position="60"/>
    </location>
</feature>
<evidence type="ECO:0000313" key="2">
    <source>
        <dbReference type="EMBL" id="QCE08481.1"/>
    </source>
</evidence>
<name>A0A4D6N6I2_VIGUN</name>
<proteinExistence type="predicted"/>
<dbReference type="AlphaFoldDB" id="A0A4D6N6I2"/>
<gene>
    <name evidence="2" type="ORF">DEO72_LG9g3510</name>
</gene>
<reference evidence="2 3" key="1">
    <citation type="submission" date="2019-04" db="EMBL/GenBank/DDBJ databases">
        <title>An improved genome assembly and genetic linkage map for asparagus bean, Vigna unguiculata ssp. sesquipedialis.</title>
        <authorList>
            <person name="Xia Q."/>
            <person name="Zhang R."/>
            <person name="Dong Y."/>
        </authorList>
    </citation>
    <scope>NUCLEOTIDE SEQUENCE [LARGE SCALE GENOMIC DNA]</scope>
    <source>
        <tissue evidence="2">Leaf</tissue>
    </source>
</reference>
<keyword evidence="3" id="KW-1185">Reference proteome</keyword>
<accession>A0A4D6N6I2</accession>
<evidence type="ECO:0000256" key="1">
    <source>
        <dbReference type="SAM" id="MobiDB-lite"/>
    </source>
</evidence>
<dbReference type="Proteomes" id="UP000501690">
    <property type="component" value="Linkage Group LG9"/>
</dbReference>
<feature type="region of interest" description="Disordered" evidence="1">
    <location>
        <begin position="1"/>
        <end position="74"/>
    </location>
</feature>
<sequence>MQRQKNGENRDLVAGMEKRRDWMRGAVTGGGRMRGSADGAAGRREALAVDTKEREREPERQAIAIQSERRGTLF</sequence>
<evidence type="ECO:0000313" key="3">
    <source>
        <dbReference type="Proteomes" id="UP000501690"/>
    </source>
</evidence>
<protein>
    <submittedName>
        <fullName evidence="2">Uncharacterized protein</fullName>
    </submittedName>
</protein>
<feature type="compositionally biased region" description="Basic and acidic residues" evidence="1">
    <location>
        <begin position="1"/>
        <end position="23"/>
    </location>
</feature>
<organism evidence="2 3">
    <name type="scientific">Vigna unguiculata</name>
    <name type="common">Cowpea</name>
    <dbReference type="NCBI Taxonomy" id="3917"/>
    <lineage>
        <taxon>Eukaryota</taxon>
        <taxon>Viridiplantae</taxon>
        <taxon>Streptophyta</taxon>
        <taxon>Embryophyta</taxon>
        <taxon>Tracheophyta</taxon>
        <taxon>Spermatophyta</taxon>
        <taxon>Magnoliopsida</taxon>
        <taxon>eudicotyledons</taxon>
        <taxon>Gunneridae</taxon>
        <taxon>Pentapetalae</taxon>
        <taxon>rosids</taxon>
        <taxon>fabids</taxon>
        <taxon>Fabales</taxon>
        <taxon>Fabaceae</taxon>
        <taxon>Papilionoideae</taxon>
        <taxon>50 kb inversion clade</taxon>
        <taxon>NPAAA clade</taxon>
        <taxon>indigoferoid/millettioid clade</taxon>
        <taxon>Phaseoleae</taxon>
        <taxon>Vigna</taxon>
    </lineage>
</organism>